<dbReference type="InterPro" id="IPR004919">
    <property type="entry name" value="GmrSD_N"/>
</dbReference>
<dbReference type="InterPro" id="IPR011089">
    <property type="entry name" value="GmrSD_C"/>
</dbReference>
<organism evidence="3 4">
    <name type="scientific">Phocaeicola vulgatus</name>
    <name type="common">Bacteroides vulgatus</name>
    <dbReference type="NCBI Taxonomy" id="821"/>
    <lineage>
        <taxon>Bacteria</taxon>
        <taxon>Pseudomonadati</taxon>
        <taxon>Bacteroidota</taxon>
        <taxon>Bacteroidia</taxon>
        <taxon>Bacteroidales</taxon>
        <taxon>Bacteroidaceae</taxon>
        <taxon>Phocaeicola</taxon>
    </lineage>
</organism>
<gene>
    <name evidence="3" type="ORF">DXC16_18070</name>
</gene>
<comment type="caution">
    <text evidence="3">The sequence shown here is derived from an EMBL/GenBank/DDBJ whole genome shotgun (WGS) entry which is preliminary data.</text>
</comment>
<sequence>MAKEIEPKLQTIGVYLKKSDIFRIPEYQRAYSWNIANCDKLWQDVESYIAQDAEDPYFFGTIIIDCSREGYLNLIDGQQRTTTFLLLLKAMHLRITEVLHNMADTDEAAGLKRSLQQSLDFIFEILYRADVRKQIEIEKDWNRAKGVKILENVSINELYKEELANIVEAKTFADAEKAVYKFPRKQKDNKYTNFFRNFKSFYEKLHAYQESNLDVLVNGFLTKCQIIEIKSWQIEQAITMFNSLNSTGMPLSDADIISAQLFSKAPDEIDFKAIWEPIIRQADELAQKKVINIDSVLQQFMYINRAKGREYETGQLNTPGVRKYYTVIKPELLNDPIDICAKFDRILKIWSQIQVYPLTKLLLKFNENFKLFLISYLFRVPEQELSEQSATPIMESLLRLFALLEVGDFGFSSRYFKTFLFNENFKLVDPEYSIESIIADFDKHINTTWQKEEVIADLKEYDKNILVYLNEYIYAKEHGLYFDFTPDKVNVEHIMPASGHNIETIRIDAGMTKEEFDDMVNLIGNKILLEEDINKHIGMDWFKTKKGTLVQDKKGYVGSNFGIASALSSYPADKWGKKDIESANSKAVERICRFIFNEPKVIGEE</sequence>
<proteinExistence type="predicted"/>
<protein>
    <submittedName>
        <fullName evidence="3">DUF262 domain-containing protein</fullName>
    </submittedName>
</protein>
<feature type="domain" description="GmrSD restriction endonucleases C-terminal" evidence="2">
    <location>
        <begin position="450"/>
        <end position="582"/>
    </location>
</feature>
<dbReference type="AlphaFoldDB" id="A0A3E4WF99"/>
<accession>A0A3E4WF99</accession>
<name>A0A3E4WF99_PHOVU</name>
<dbReference type="Pfam" id="PF07510">
    <property type="entry name" value="GmrSD_C"/>
    <property type="match status" value="1"/>
</dbReference>
<dbReference type="PANTHER" id="PTHR35149:SF1">
    <property type="entry name" value="DUF5655 DOMAIN-CONTAINING PROTEIN"/>
    <property type="match status" value="1"/>
</dbReference>
<evidence type="ECO:0000313" key="3">
    <source>
        <dbReference type="EMBL" id="RGM40908.1"/>
    </source>
</evidence>
<evidence type="ECO:0000313" key="4">
    <source>
        <dbReference type="Proteomes" id="UP000261003"/>
    </source>
</evidence>
<dbReference type="RefSeq" id="WP_117720462.1">
    <property type="nucleotide sequence ID" value="NZ_JAKKXT010000031.1"/>
</dbReference>
<evidence type="ECO:0000259" key="2">
    <source>
        <dbReference type="Pfam" id="PF07510"/>
    </source>
</evidence>
<dbReference type="EMBL" id="QSTG01000038">
    <property type="protein sequence ID" value="RGM40908.1"/>
    <property type="molecule type" value="Genomic_DNA"/>
</dbReference>
<feature type="domain" description="GmrSD restriction endonucleases N-terminal" evidence="1">
    <location>
        <begin position="15"/>
        <end position="262"/>
    </location>
</feature>
<evidence type="ECO:0000259" key="1">
    <source>
        <dbReference type="Pfam" id="PF03235"/>
    </source>
</evidence>
<reference evidence="3 4" key="1">
    <citation type="submission" date="2018-08" db="EMBL/GenBank/DDBJ databases">
        <title>A genome reference for cultivated species of the human gut microbiota.</title>
        <authorList>
            <person name="Zou Y."/>
            <person name="Xue W."/>
            <person name="Luo G."/>
        </authorList>
    </citation>
    <scope>NUCLEOTIDE SEQUENCE [LARGE SCALE GENOMIC DNA]</scope>
    <source>
        <strain evidence="3 4">OM08-13BH</strain>
    </source>
</reference>
<dbReference type="Proteomes" id="UP000261003">
    <property type="component" value="Unassembled WGS sequence"/>
</dbReference>
<dbReference type="Pfam" id="PF03235">
    <property type="entry name" value="GmrSD_N"/>
    <property type="match status" value="1"/>
</dbReference>
<dbReference type="PANTHER" id="PTHR35149">
    <property type="entry name" value="SLL5132 PROTEIN"/>
    <property type="match status" value="1"/>
</dbReference>